<dbReference type="Pfam" id="PF13515">
    <property type="entry name" value="FUSC_2"/>
    <property type="match status" value="1"/>
</dbReference>
<reference evidence="10 11" key="1">
    <citation type="submission" date="2020-12" db="EMBL/GenBank/DDBJ databases">
        <title>Metabolic potential, ecology and presence of endohyphal bacteria is reflected in genomic diversity of Mucoromycotina.</title>
        <authorList>
            <person name="Muszewska A."/>
            <person name="Okrasinska A."/>
            <person name="Steczkiewicz K."/>
            <person name="Drgas O."/>
            <person name="Orlowska M."/>
            <person name="Perlinska-Lenart U."/>
            <person name="Aleksandrzak-Piekarczyk T."/>
            <person name="Szatraj K."/>
            <person name="Zielenkiewicz U."/>
            <person name="Pilsyk S."/>
            <person name="Malc E."/>
            <person name="Mieczkowski P."/>
            <person name="Kruszewska J.S."/>
            <person name="Biernat P."/>
            <person name="Pawlowska J."/>
        </authorList>
    </citation>
    <scope>NUCLEOTIDE SEQUENCE [LARGE SCALE GENOMIC DNA]</scope>
    <source>
        <strain evidence="10 11">CBS 142.35</strain>
    </source>
</reference>
<dbReference type="InterPro" id="IPR018820">
    <property type="entry name" value="BRE4-related_DUF2421"/>
</dbReference>
<feature type="transmembrane region" description="Helical" evidence="6">
    <location>
        <begin position="985"/>
        <end position="1001"/>
    </location>
</feature>
<sequence length="1293" mass="147075">MAEQDQDHFEYITTMSSSPPCKHGAQLSCSHCLQKKQKQQQQEQQEKQESRMPRSNSMNFIPSLPTTYGTRSYLTPASENGLAASLQSYHTAMDASVGNGNSNNSNGWWIPKSSSHHYQHQQQQRYGASENAQLSKSPTSFLGTFSDDFNYFEVVLDNGTRQKRSVSLSTVPYLDNIHSNHNNNNKGKANINYNYNNEIPTERTALLSKNNVSPRDHYEDTSSDSDDGVHQQQKRPLNGTPTSGPSTWRSRVASWSHLSYKQKMVLKCSFAYILGALFTFIPYLNQLIGGNSISSHVVCTVTVFFNPAKTMGGMVEAAGFGLMYTVLALALCLLSLATSDYLMVDHHMYVESCIVTLGVWLLGSTFVISYFKAHINKPSIRTASSLAFIILFSVIVRESSYNMEFDTDKIEKTFFIVIIGTAISVAVSVLIWPVRSIKKLKTDIDATLMSIRILLKLLTKTFLLDADLPEFTANKSLEDAIKSHRSSFVALRNSLKEAKLEFYSMEMWCHANGYDKTVTSLQRLAQHISGLRSSCGLQFEAMQESKNEGATVLRAEPGQQPQQPKQQQQQRRETINVKADGQRRKMENELRREHSMEHNLFHIEGIDSAVQSPTSAVHMERELSSTSIPYRHPHDLGTVPESPLEAQPSWSDEFEEGKADDDDIAEGALVQFIRTIRAPMKSLAYTCKQTIIHIQARFTGNVTSRTPSFEMMKQNINMALEVFEESQQRALIHLYRRKKQGGKRQRKESWQKMDPSQLHSYLMKQFPAEDVFLVYFFVFCMVEFAKELVILTGYVESIYGHEHEIPANPLKRLKTVIQLMFARPRQPGDELPSNEKVAEETFVPNNHNTHNTLQTPSPTTQIRKFFLKLWSFFSLFRQHTVKYAIKTSVVTVAVAMLAFIPATQKYFHEFRMEWTLVTIMAVCSPTVGGTNVICVLRVVATILGCIVAAVIYTLFQGYPAILLLLTWAFSIPCFYIILNHKHGRFGQFALLAYNLIVLYSYNHREDYPTAYVIELAWKRCVSVSLGVIIGLIVTSYIWPYEARKELRKGLSDLLLHLSWLYKQLIAVYSETTANTSEDVYSLLIEEMFYDTQDRSDYTPTPEQMEALAERNKIRAAQFQKVELALQVSLVSLQELLTHAPNEPRLKGPFPVKKYDDMLTSCQSILDKFLSMRIVILKDVWAIQVRRSLMLPASKEWMDMAGNILLYFYLLASALQLKTPLPPYLPAAEVSRQVLMSKLEQILPSANVSSDDSYMVYYAYVAMMENIIQELDKVNVDMHCMSGKMKKWDKTAAR</sequence>
<keyword evidence="4 6" id="KW-0472">Membrane</keyword>
<evidence type="ECO:0000256" key="3">
    <source>
        <dbReference type="ARBA" id="ARBA00022989"/>
    </source>
</evidence>
<evidence type="ECO:0000313" key="11">
    <source>
        <dbReference type="Proteomes" id="UP000646827"/>
    </source>
</evidence>
<feature type="compositionally biased region" description="Basic and acidic residues" evidence="5">
    <location>
        <begin position="570"/>
        <end position="588"/>
    </location>
</feature>
<feature type="domain" description="Integral membrane bound transporter" evidence="9">
    <location>
        <begin position="906"/>
        <end position="1033"/>
    </location>
</feature>
<name>A0A8H7SAC1_9FUNG</name>
<evidence type="ECO:0000256" key="4">
    <source>
        <dbReference type="ARBA" id="ARBA00023136"/>
    </source>
</evidence>
<dbReference type="Proteomes" id="UP000646827">
    <property type="component" value="Unassembled WGS sequence"/>
</dbReference>
<feature type="transmembrane region" description="Helical" evidence="6">
    <location>
        <begin position="264"/>
        <end position="281"/>
    </location>
</feature>
<dbReference type="Pfam" id="PF10334">
    <property type="entry name" value="BRE4"/>
    <property type="match status" value="1"/>
</dbReference>
<feature type="compositionally biased region" description="Polar residues" evidence="5">
    <location>
        <begin position="53"/>
        <end position="62"/>
    </location>
</feature>
<keyword evidence="2 6" id="KW-0812">Transmembrane</keyword>
<dbReference type="PANTHER" id="PTHR47804:SF1">
    <property type="entry name" value="DUF2421 DOMAIN-CONTAINING PROTEIN"/>
    <property type="match status" value="1"/>
</dbReference>
<protein>
    <recommendedName>
        <fullName evidence="12">DUF2421 domain-containing protein</fullName>
    </recommendedName>
</protein>
<accession>A0A8H7SAC1</accession>
<proteinExistence type="predicted"/>
<feature type="region of interest" description="Disordered" evidence="5">
    <location>
        <begin position="212"/>
        <end position="248"/>
    </location>
</feature>
<feature type="region of interest" description="Disordered" evidence="5">
    <location>
        <begin position="555"/>
        <end position="588"/>
    </location>
</feature>
<keyword evidence="11" id="KW-1185">Reference proteome</keyword>
<dbReference type="PANTHER" id="PTHR47804">
    <property type="entry name" value="60S RIBOSOMAL PROTEIN L19"/>
    <property type="match status" value="1"/>
</dbReference>
<dbReference type="InterPro" id="IPR018823">
    <property type="entry name" value="ArAE_2_N"/>
</dbReference>
<evidence type="ECO:0000313" key="10">
    <source>
        <dbReference type="EMBL" id="KAG2224607.1"/>
    </source>
</evidence>
<feature type="compositionally biased region" description="Low complexity" evidence="5">
    <location>
        <begin position="559"/>
        <end position="569"/>
    </location>
</feature>
<evidence type="ECO:0000256" key="5">
    <source>
        <dbReference type="SAM" id="MobiDB-lite"/>
    </source>
</evidence>
<feature type="region of interest" description="Disordered" evidence="5">
    <location>
        <begin position="107"/>
        <end position="135"/>
    </location>
</feature>
<comment type="caution">
    <text evidence="10">The sequence shown here is derived from an EMBL/GenBank/DDBJ whole genome shotgun (WGS) entry which is preliminary data.</text>
</comment>
<evidence type="ECO:0000256" key="1">
    <source>
        <dbReference type="ARBA" id="ARBA00004141"/>
    </source>
</evidence>
<comment type="subcellular location">
    <subcellularLocation>
        <location evidence="1">Membrane</location>
        <topology evidence="1">Multi-pass membrane protein</topology>
    </subcellularLocation>
</comment>
<gene>
    <name evidence="10" type="ORF">INT45_003747</name>
</gene>
<keyword evidence="3 6" id="KW-1133">Transmembrane helix</keyword>
<evidence type="ECO:0000259" key="9">
    <source>
        <dbReference type="Pfam" id="PF13515"/>
    </source>
</evidence>
<evidence type="ECO:0000259" key="8">
    <source>
        <dbReference type="Pfam" id="PF10337"/>
    </source>
</evidence>
<evidence type="ECO:0000256" key="6">
    <source>
        <dbReference type="SAM" id="Phobius"/>
    </source>
</evidence>
<feature type="region of interest" description="Disordered" evidence="5">
    <location>
        <begin position="38"/>
        <end position="62"/>
    </location>
</feature>
<feature type="transmembrane region" description="Helical" evidence="6">
    <location>
        <begin position="317"/>
        <end position="337"/>
    </location>
</feature>
<dbReference type="InterPro" id="IPR049453">
    <property type="entry name" value="Memb_transporter_dom"/>
</dbReference>
<feature type="domain" description="DUF2421" evidence="7">
    <location>
        <begin position="1039"/>
        <end position="1254"/>
    </location>
</feature>
<feature type="transmembrane region" description="Helical" evidence="6">
    <location>
        <begin position="349"/>
        <end position="371"/>
    </location>
</feature>
<evidence type="ECO:0000256" key="2">
    <source>
        <dbReference type="ARBA" id="ARBA00022692"/>
    </source>
</evidence>
<dbReference type="InterPro" id="IPR052430">
    <property type="entry name" value="IVT-Associated"/>
</dbReference>
<feature type="transmembrane region" description="Helical" evidence="6">
    <location>
        <begin position="1021"/>
        <end position="1038"/>
    </location>
</feature>
<dbReference type="EMBL" id="JAEPRB010000040">
    <property type="protein sequence ID" value="KAG2224607.1"/>
    <property type="molecule type" value="Genomic_DNA"/>
</dbReference>
<feature type="transmembrane region" description="Helical" evidence="6">
    <location>
        <begin position="914"/>
        <end position="933"/>
    </location>
</feature>
<dbReference type="GO" id="GO:0016020">
    <property type="term" value="C:membrane"/>
    <property type="evidence" value="ECO:0007669"/>
    <property type="project" value="UniProtKB-SubCell"/>
</dbReference>
<feature type="transmembrane region" description="Helical" evidence="6">
    <location>
        <begin position="413"/>
        <end position="432"/>
    </location>
</feature>
<feature type="domain" description="Putative ER transporter 6TM N-terminal" evidence="8">
    <location>
        <begin position="343"/>
        <end position="588"/>
    </location>
</feature>
<feature type="compositionally biased region" description="Polar residues" evidence="5">
    <location>
        <begin position="230"/>
        <end position="248"/>
    </location>
</feature>
<dbReference type="Pfam" id="PF10337">
    <property type="entry name" value="ArAE_2_N"/>
    <property type="match status" value="1"/>
</dbReference>
<feature type="transmembrane region" description="Helical" evidence="6">
    <location>
        <begin position="883"/>
        <end position="902"/>
    </location>
</feature>
<evidence type="ECO:0008006" key="12">
    <source>
        <dbReference type="Google" id="ProtNLM"/>
    </source>
</evidence>
<dbReference type="OrthoDB" id="68611at2759"/>
<evidence type="ECO:0000259" key="7">
    <source>
        <dbReference type="Pfam" id="PF10334"/>
    </source>
</evidence>
<organism evidence="10 11">
    <name type="scientific">Circinella minor</name>
    <dbReference type="NCBI Taxonomy" id="1195481"/>
    <lineage>
        <taxon>Eukaryota</taxon>
        <taxon>Fungi</taxon>
        <taxon>Fungi incertae sedis</taxon>
        <taxon>Mucoromycota</taxon>
        <taxon>Mucoromycotina</taxon>
        <taxon>Mucoromycetes</taxon>
        <taxon>Mucorales</taxon>
        <taxon>Lichtheimiaceae</taxon>
        <taxon>Circinella</taxon>
    </lineage>
</organism>